<dbReference type="Pfam" id="PF09361">
    <property type="entry name" value="Phasin_2"/>
    <property type="match status" value="1"/>
</dbReference>
<dbReference type="OrthoDB" id="5298576at2"/>
<dbReference type="Proteomes" id="UP000248395">
    <property type="component" value="Unassembled WGS sequence"/>
</dbReference>
<dbReference type="EMBL" id="QJKC01000008">
    <property type="protein sequence ID" value="PXX47939.1"/>
    <property type="molecule type" value="Genomic_DNA"/>
</dbReference>
<reference evidence="2 3" key="1">
    <citation type="submission" date="2018-05" db="EMBL/GenBank/DDBJ databases">
        <title>Genomic Encyclopedia of Type Strains, Phase IV (KMG-IV): sequencing the most valuable type-strain genomes for metagenomic binning, comparative biology and taxonomic classification.</title>
        <authorList>
            <person name="Goeker M."/>
        </authorList>
    </citation>
    <scope>NUCLEOTIDE SEQUENCE [LARGE SCALE GENOMIC DNA]</scope>
    <source>
        <strain evidence="2 3">DSM 25134</strain>
    </source>
</reference>
<evidence type="ECO:0000313" key="2">
    <source>
        <dbReference type="EMBL" id="PXX47939.1"/>
    </source>
</evidence>
<dbReference type="RefSeq" id="WP_059286881.1">
    <property type="nucleotide sequence ID" value="NZ_LNQU01000121.1"/>
</dbReference>
<evidence type="ECO:0000313" key="3">
    <source>
        <dbReference type="Proteomes" id="UP000248395"/>
    </source>
</evidence>
<accession>A0A318JL54</accession>
<feature type="domain" description="Phasin" evidence="1">
    <location>
        <begin position="6"/>
        <end position="104"/>
    </location>
</feature>
<dbReference type="InterPro" id="IPR018968">
    <property type="entry name" value="Phasin"/>
</dbReference>
<dbReference type="NCBIfam" id="TIGR01841">
    <property type="entry name" value="phasin"/>
    <property type="match status" value="1"/>
</dbReference>
<keyword evidence="3" id="KW-1185">Reference proteome</keyword>
<gene>
    <name evidence="2" type="ORF">DFR38_10825</name>
</gene>
<name>A0A318JL54_9NEIS</name>
<protein>
    <submittedName>
        <fullName evidence="2">Phasin family protein</fullName>
    </submittedName>
</protein>
<evidence type="ECO:0000259" key="1">
    <source>
        <dbReference type="Pfam" id="PF09361"/>
    </source>
</evidence>
<sequence length="190" mass="20136">MFTNTQEFSALGQAQFDKAVRLSSIVLAGAERFANLQLELTRKLLDNNAKHFKALTEVKDPKAFAELQTSLAQPSLDQAFSVAREVYDVAVTTQGELSSFVEEQLAEQNKLLLSNLDRLSKNAPAGSDVAVSALKTFVNSSNAAFESVSKTAKKVSAEIAEASVEAASTQAKATAAAVSRKKPATPAATA</sequence>
<dbReference type="AlphaFoldDB" id="A0A318JL54"/>
<comment type="caution">
    <text evidence="2">The sequence shown here is derived from an EMBL/GenBank/DDBJ whole genome shotgun (WGS) entry which is preliminary data.</text>
</comment>
<proteinExistence type="predicted"/>
<organism evidence="2 3">
    <name type="scientific">Aquitalea magnusonii</name>
    <dbReference type="NCBI Taxonomy" id="332411"/>
    <lineage>
        <taxon>Bacteria</taxon>
        <taxon>Pseudomonadati</taxon>
        <taxon>Pseudomonadota</taxon>
        <taxon>Betaproteobacteria</taxon>
        <taxon>Neisseriales</taxon>
        <taxon>Chromobacteriaceae</taxon>
        <taxon>Aquitalea</taxon>
    </lineage>
</organism>
<dbReference type="InterPro" id="IPR010127">
    <property type="entry name" value="Phasin_subfam-1"/>
</dbReference>